<keyword evidence="11" id="KW-1185">Reference proteome</keyword>
<feature type="transmembrane region" description="Helical" evidence="8">
    <location>
        <begin position="80"/>
        <end position="104"/>
    </location>
</feature>
<evidence type="ECO:0000313" key="11">
    <source>
        <dbReference type="Proteomes" id="UP000762676"/>
    </source>
</evidence>
<dbReference type="InterPro" id="IPR017452">
    <property type="entry name" value="GPCR_Rhodpsn_7TM"/>
</dbReference>
<dbReference type="AlphaFoldDB" id="A0AAV4GSV4"/>
<dbReference type="PROSITE" id="PS00237">
    <property type="entry name" value="G_PROTEIN_RECEP_F1_1"/>
    <property type="match status" value="1"/>
</dbReference>
<evidence type="ECO:0000259" key="9">
    <source>
        <dbReference type="PROSITE" id="PS50262"/>
    </source>
</evidence>
<accession>A0AAV4GSV4</accession>
<reference evidence="10 11" key="1">
    <citation type="journal article" date="2021" name="Elife">
        <title>Chloroplast acquisition without the gene transfer in kleptoplastic sea slugs, Plakobranchus ocellatus.</title>
        <authorList>
            <person name="Maeda T."/>
            <person name="Takahashi S."/>
            <person name="Yoshida T."/>
            <person name="Shimamura S."/>
            <person name="Takaki Y."/>
            <person name="Nagai Y."/>
            <person name="Toyoda A."/>
            <person name="Suzuki Y."/>
            <person name="Arimoto A."/>
            <person name="Ishii H."/>
            <person name="Satoh N."/>
            <person name="Nishiyama T."/>
            <person name="Hasebe M."/>
            <person name="Maruyama T."/>
            <person name="Minagawa J."/>
            <person name="Obokata J."/>
            <person name="Shigenobu S."/>
        </authorList>
    </citation>
    <scope>NUCLEOTIDE SEQUENCE [LARGE SCALE GENOMIC DNA]</scope>
</reference>
<dbReference type="PRINTS" id="PR00237">
    <property type="entry name" value="GPCRRHODOPSN"/>
</dbReference>
<evidence type="ECO:0000256" key="1">
    <source>
        <dbReference type="ARBA" id="ARBA00004651"/>
    </source>
</evidence>
<keyword evidence="2" id="KW-1003">Cell membrane</keyword>
<proteinExistence type="inferred from homology"/>
<comment type="caution">
    <text evidence="10">The sequence shown here is derived from an EMBL/GenBank/DDBJ whole genome shotgun (WGS) entry which is preliminary data.</text>
</comment>
<organism evidence="10 11">
    <name type="scientific">Elysia marginata</name>
    <dbReference type="NCBI Taxonomy" id="1093978"/>
    <lineage>
        <taxon>Eukaryota</taxon>
        <taxon>Metazoa</taxon>
        <taxon>Spiralia</taxon>
        <taxon>Lophotrochozoa</taxon>
        <taxon>Mollusca</taxon>
        <taxon>Gastropoda</taxon>
        <taxon>Heterobranchia</taxon>
        <taxon>Euthyneura</taxon>
        <taxon>Panpulmonata</taxon>
        <taxon>Sacoglossa</taxon>
        <taxon>Placobranchoidea</taxon>
        <taxon>Plakobranchidae</taxon>
        <taxon>Elysia</taxon>
    </lineage>
</organism>
<evidence type="ECO:0000256" key="2">
    <source>
        <dbReference type="ARBA" id="ARBA00022475"/>
    </source>
</evidence>
<dbReference type="PANTHER" id="PTHR24241:SF83">
    <property type="entry name" value="G-PROTEIN COUPLED RECEPTOR 150-RELATED"/>
    <property type="match status" value="1"/>
</dbReference>
<evidence type="ECO:0000256" key="6">
    <source>
        <dbReference type="ARBA" id="ARBA00023170"/>
    </source>
</evidence>
<sequence>MTRVNALIVNLCVADLLVICFSCVVQLIWEYYDRVWLAGDVMCRIIKMLQIFAICASTNMLVVIAVDRHQAITAPLRKQFSVMAMVSVGWGVALICATPLLYVFHVRFDDEKNVTVCENIFRDKPKYHRQAFLTYAALVNFLIPLIILGVCYIRIFLKIARKASDSRTTKRQSFKPGKIQLTSNKTSATLHSAKIKTLRMTFVIVTCFIVCGAPYFVTEMLLSYGNFKNLSKAVYSVLGGIAVANSALNPYIFLLYSVNMQCLRSLKFCPAQTRPNDRRLMYNGSVRSREYSSAAFSRTPVTAVSTTDGYEMAAANSRGSRPRWSANTRR</sequence>
<comment type="similarity">
    <text evidence="7">Belongs to the G-protein coupled receptor 1 family.</text>
</comment>
<dbReference type="SUPFAM" id="SSF81321">
    <property type="entry name" value="Family A G protein-coupled receptor-like"/>
    <property type="match status" value="1"/>
</dbReference>
<feature type="domain" description="G-protein coupled receptors family 1 profile" evidence="9">
    <location>
        <begin position="1"/>
        <end position="253"/>
    </location>
</feature>
<comment type="subcellular location">
    <subcellularLocation>
        <location evidence="1">Cell membrane</location>
        <topology evidence="1">Multi-pass membrane protein</topology>
    </subcellularLocation>
</comment>
<keyword evidence="7" id="KW-0807">Transducer</keyword>
<keyword evidence="4 8" id="KW-1133">Transmembrane helix</keyword>
<evidence type="ECO:0000256" key="8">
    <source>
        <dbReference type="SAM" id="Phobius"/>
    </source>
</evidence>
<feature type="transmembrane region" description="Helical" evidence="8">
    <location>
        <begin position="132"/>
        <end position="157"/>
    </location>
</feature>
<name>A0AAV4GSV4_9GAST</name>
<keyword evidence="6 7" id="KW-0675">Receptor</keyword>
<evidence type="ECO:0000256" key="3">
    <source>
        <dbReference type="ARBA" id="ARBA00022692"/>
    </source>
</evidence>
<evidence type="ECO:0000256" key="7">
    <source>
        <dbReference type="RuleBase" id="RU000688"/>
    </source>
</evidence>
<feature type="transmembrane region" description="Helical" evidence="8">
    <location>
        <begin position="7"/>
        <end position="29"/>
    </location>
</feature>
<dbReference type="GO" id="GO:0005886">
    <property type="term" value="C:plasma membrane"/>
    <property type="evidence" value="ECO:0007669"/>
    <property type="project" value="UniProtKB-SubCell"/>
</dbReference>
<evidence type="ECO:0000313" key="10">
    <source>
        <dbReference type="EMBL" id="GFR88852.1"/>
    </source>
</evidence>
<dbReference type="InterPro" id="IPR000276">
    <property type="entry name" value="GPCR_Rhodpsn"/>
</dbReference>
<gene>
    <name evidence="10" type="ORF">ElyMa_004263900</name>
</gene>
<evidence type="ECO:0000256" key="5">
    <source>
        <dbReference type="ARBA" id="ARBA00023136"/>
    </source>
</evidence>
<dbReference type="Proteomes" id="UP000762676">
    <property type="component" value="Unassembled WGS sequence"/>
</dbReference>
<dbReference type="GO" id="GO:0004930">
    <property type="term" value="F:G protein-coupled receptor activity"/>
    <property type="evidence" value="ECO:0007669"/>
    <property type="project" value="UniProtKB-KW"/>
</dbReference>
<dbReference type="EMBL" id="BMAT01008585">
    <property type="protein sequence ID" value="GFR88852.1"/>
    <property type="molecule type" value="Genomic_DNA"/>
</dbReference>
<dbReference type="GO" id="GO:0032870">
    <property type="term" value="P:cellular response to hormone stimulus"/>
    <property type="evidence" value="ECO:0007669"/>
    <property type="project" value="TreeGrafter"/>
</dbReference>
<dbReference type="Gene3D" id="1.20.1070.10">
    <property type="entry name" value="Rhodopsin 7-helix transmembrane proteins"/>
    <property type="match status" value="1"/>
</dbReference>
<dbReference type="PROSITE" id="PS50262">
    <property type="entry name" value="G_PROTEIN_RECEP_F1_2"/>
    <property type="match status" value="1"/>
</dbReference>
<feature type="transmembrane region" description="Helical" evidence="8">
    <location>
        <begin position="49"/>
        <end position="68"/>
    </location>
</feature>
<evidence type="ECO:0000256" key="4">
    <source>
        <dbReference type="ARBA" id="ARBA00022989"/>
    </source>
</evidence>
<dbReference type="GO" id="GO:0042277">
    <property type="term" value="F:peptide binding"/>
    <property type="evidence" value="ECO:0007669"/>
    <property type="project" value="TreeGrafter"/>
</dbReference>
<dbReference type="Pfam" id="PF00001">
    <property type="entry name" value="7tm_1"/>
    <property type="match status" value="1"/>
</dbReference>
<keyword evidence="7" id="KW-0297">G-protein coupled receptor</keyword>
<feature type="transmembrane region" description="Helical" evidence="8">
    <location>
        <begin position="237"/>
        <end position="258"/>
    </location>
</feature>
<feature type="transmembrane region" description="Helical" evidence="8">
    <location>
        <begin position="200"/>
        <end position="217"/>
    </location>
</feature>
<keyword evidence="3 7" id="KW-0812">Transmembrane</keyword>
<dbReference type="PANTHER" id="PTHR24241">
    <property type="entry name" value="NEUROPEPTIDE RECEPTOR-RELATED G-PROTEIN COUPLED RECEPTOR"/>
    <property type="match status" value="1"/>
</dbReference>
<keyword evidence="5 8" id="KW-0472">Membrane</keyword>
<protein>
    <submittedName>
        <fullName evidence="10">Orphan G-protein coupled receptor 27</fullName>
    </submittedName>
</protein>